<evidence type="ECO:0000256" key="1">
    <source>
        <dbReference type="SAM" id="MobiDB-lite"/>
    </source>
</evidence>
<feature type="compositionally biased region" description="Pro residues" evidence="1">
    <location>
        <begin position="41"/>
        <end position="53"/>
    </location>
</feature>
<gene>
    <name evidence="2" type="ORF">EJ05DRAFT_176872</name>
</gene>
<reference evidence="2" key="1">
    <citation type="journal article" date="2020" name="Stud. Mycol.">
        <title>101 Dothideomycetes genomes: a test case for predicting lifestyles and emergence of pathogens.</title>
        <authorList>
            <person name="Haridas S."/>
            <person name="Albert R."/>
            <person name="Binder M."/>
            <person name="Bloem J."/>
            <person name="Labutti K."/>
            <person name="Salamov A."/>
            <person name="Andreopoulos B."/>
            <person name="Baker S."/>
            <person name="Barry K."/>
            <person name="Bills G."/>
            <person name="Bluhm B."/>
            <person name="Cannon C."/>
            <person name="Castanera R."/>
            <person name="Culley D."/>
            <person name="Daum C."/>
            <person name="Ezra D."/>
            <person name="Gonzalez J."/>
            <person name="Henrissat B."/>
            <person name="Kuo A."/>
            <person name="Liang C."/>
            <person name="Lipzen A."/>
            <person name="Lutzoni F."/>
            <person name="Magnuson J."/>
            <person name="Mondo S."/>
            <person name="Nolan M."/>
            <person name="Ohm R."/>
            <person name="Pangilinan J."/>
            <person name="Park H.-J."/>
            <person name="Ramirez L."/>
            <person name="Alfaro M."/>
            <person name="Sun H."/>
            <person name="Tritt A."/>
            <person name="Yoshinaga Y."/>
            <person name="Zwiers L.-H."/>
            <person name="Turgeon B."/>
            <person name="Goodwin S."/>
            <person name="Spatafora J."/>
            <person name="Crous P."/>
            <person name="Grigoriev I."/>
        </authorList>
    </citation>
    <scope>NUCLEOTIDE SEQUENCE</scope>
    <source>
        <strain evidence="2">CBS 121739</strain>
    </source>
</reference>
<evidence type="ECO:0000313" key="3">
    <source>
        <dbReference type="Proteomes" id="UP000799437"/>
    </source>
</evidence>
<dbReference type="RefSeq" id="XP_033604022.1">
    <property type="nucleotide sequence ID" value="XM_033739559.1"/>
</dbReference>
<evidence type="ECO:0000313" key="2">
    <source>
        <dbReference type="EMBL" id="KAF2761571.1"/>
    </source>
</evidence>
<feature type="compositionally biased region" description="Basic residues" evidence="1">
    <location>
        <begin position="95"/>
        <end position="107"/>
    </location>
</feature>
<feature type="compositionally biased region" description="Low complexity" evidence="1">
    <location>
        <begin position="63"/>
        <end position="78"/>
    </location>
</feature>
<dbReference type="GeneID" id="54480613"/>
<dbReference type="Proteomes" id="UP000799437">
    <property type="component" value="Unassembled WGS sequence"/>
</dbReference>
<dbReference type="EMBL" id="ML996566">
    <property type="protein sequence ID" value="KAF2761571.1"/>
    <property type="molecule type" value="Genomic_DNA"/>
</dbReference>
<dbReference type="AlphaFoldDB" id="A0A6A6WJM7"/>
<sequence length="175" mass="19552">MRTRYLTQSQVYNCIIAHINRIRDPHPLLYHHPSAIHISCPPSPPLHQSPNSPPTHFNPQVTIPPTSAPSLPSLIPSPNTRSRASSHHPIASPRTLRRHAERSRSRACHAPSTPTHLPTLTCTLKCTCTLHTTRDDTTRASNAHTHAHTQYTQTRPNVRQDVVCRIRGMLPLGTL</sequence>
<organism evidence="2 3">
    <name type="scientific">Pseudovirgaria hyperparasitica</name>
    <dbReference type="NCBI Taxonomy" id="470096"/>
    <lineage>
        <taxon>Eukaryota</taxon>
        <taxon>Fungi</taxon>
        <taxon>Dikarya</taxon>
        <taxon>Ascomycota</taxon>
        <taxon>Pezizomycotina</taxon>
        <taxon>Dothideomycetes</taxon>
        <taxon>Dothideomycetes incertae sedis</taxon>
        <taxon>Acrospermales</taxon>
        <taxon>Acrospermaceae</taxon>
        <taxon>Pseudovirgaria</taxon>
    </lineage>
</organism>
<accession>A0A6A6WJM7</accession>
<feature type="region of interest" description="Disordered" evidence="1">
    <location>
        <begin position="40"/>
        <end position="114"/>
    </location>
</feature>
<protein>
    <submittedName>
        <fullName evidence="2">Uncharacterized protein</fullName>
    </submittedName>
</protein>
<proteinExistence type="predicted"/>
<name>A0A6A6WJM7_9PEZI</name>
<keyword evidence="3" id="KW-1185">Reference proteome</keyword>